<organism evidence="1 2">
    <name type="scientific">Marivirga lumbricoides</name>
    <dbReference type="NCBI Taxonomy" id="1046115"/>
    <lineage>
        <taxon>Bacteria</taxon>
        <taxon>Pseudomonadati</taxon>
        <taxon>Bacteroidota</taxon>
        <taxon>Cytophagia</taxon>
        <taxon>Cytophagales</taxon>
        <taxon>Marivirgaceae</taxon>
        <taxon>Marivirga</taxon>
    </lineage>
</organism>
<keyword evidence="2" id="KW-1185">Reference proteome</keyword>
<proteinExistence type="predicted"/>
<evidence type="ECO:0000313" key="1">
    <source>
        <dbReference type="EMBL" id="GGC24492.1"/>
    </source>
</evidence>
<comment type="caution">
    <text evidence="1">The sequence shown here is derived from an EMBL/GenBank/DDBJ whole genome shotgun (WGS) entry which is preliminary data.</text>
</comment>
<accession>A0ABQ1LGW1</accession>
<dbReference type="RefSeq" id="WP_188460445.1">
    <property type="nucleotide sequence ID" value="NZ_BAABHU010000002.1"/>
</dbReference>
<sequence>MKGKRQSILEPVFGTLTQFMGLRKVNTLGIKQGKVMMMAAEAYNIKTLTNIMSKEAKLADAYFIN</sequence>
<evidence type="ECO:0008006" key="3">
    <source>
        <dbReference type="Google" id="ProtNLM"/>
    </source>
</evidence>
<protein>
    <recommendedName>
        <fullName evidence="3">Transposase DDE domain-containing protein</fullName>
    </recommendedName>
</protein>
<evidence type="ECO:0000313" key="2">
    <source>
        <dbReference type="Proteomes" id="UP000636010"/>
    </source>
</evidence>
<name>A0ABQ1LGW1_9BACT</name>
<dbReference type="EMBL" id="BMEC01000002">
    <property type="protein sequence ID" value="GGC24492.1"/>
    <property type="molecule type" value="Genomic_DNA"/>
</dbReference>
<gene>
    <name evidence="1" type="ORF">GCM10011506_07210</name>
</gene>
<dbReference type="Proteomes" id="UP000636010">
    <property type="component" value="Unassembled WGS sequence"/>
</dbReference>
<reference evidence="2" key="1">
    <citation type="journal article" date="2019" name="Int. J. Syst. Evol. Microbiol.">
        <title>The Global Catalogue of Microorganisms (GCM) 10K type strain sequencing project: providing services to taxonomists for standard genome sequencing and annotation.</title>
        <authorList>
            <consortium name="The Broad Institute Genomics Platform"/>
            <consortium name="The Broad Institute Genome Sequencing Center for Infectious Disease"/>
            <person name="Wu L."/>
            <person name="Ma J."/>
        </authorList>
    </citation>
    <scope>NUCLEOTIDE SEQUENCE [LARGE SCALE GENOMIC DNA]</scope>
    <source>
        <strain evidence="2">CGMCC 1.10832</strain>
    </source>
</reference>